<dbReference type="Pfam" id="PF14598">
    <property type="entry name" value="PAS_11"/>
    <property type="match status" value="1"/>
</dbReference>
<dbReference type="GO" id="GO:0005737">
    <property type="term" value="C:cytoplasm"/>
    <property type="evidence" value="ECO:0007669"/>
    <property type="project" value="TreeGrafter"/>
</dbReference>
<evidence type="ECO:0000256" key="7">
    <source>
        <dbReference type="SAM" id="Coils"/>
    </source>
</evidence>
<proteinExistence type="predicted"/>
<dbReference type="Gene3D" id="3.30.450.20">
    <property type="entry name" value="PAS domain"/>
    <property type="match status" value="2"/>
</dbReference>
<dbReference type="InterPro" id="IPR035965">
    <property type="entry name" value="PAS-like_dom_sf"/>
</dbReference>
<evidence type="ECO:0000256" key="3">
    <source>
        <dbReference type="ARBA" id="ARBA00022737"/>
    </source>
</evidence>
<evidence type="ECO:0000256" key="1">
    <source>
        <dbReference type="ARBA" id="ARBA00004123"/>
    </source>
</evidence>
<evidence type="ECO:0000313" key="10">
    <source>
        <dbReference type="EnsemblMetazoa" id="tetur11g03490.1"/>
    </source>
</evidence>
<keyword evidence="3" id="KW-0677">Repeat</keyword>
<evidence type="ECO:0000259" key="9">
    <source>
        <dbReference type="PROSITE" id="PS50112"/>
    </source>
</evidence>
<feature type="coiled-coil region" evidence="7">
    <location>
        <begin position="242"/>
        <end position="269"/>
    </location>
</feature>
<dbReference type="HOGENOM" id="CLU_359165_0_0_1"/>
<dbReference type="GO" id="GO:0000976">
    <property type="term" value="F:transcription cis-regulatory region binding"/>
    <property type="evidence" value="ECO:0007669"/>
    <property type="project" value="TreeGrafter"/>
</dbReference>
<reference evidence="11" key="1">
    <citation type="submission" date="2011-08" db="EMBL/GenBank/DDBJ databases">
        <authorList>
            <person name="Rombauts S."/>
        </authorList>
    </citation>
    <scope>NUCLEOTIDE SEQUENCE</scope>
    <source>
        <strain evidence="11">London</strain>
    </source>
</reference>
<sequence>MILGYPKDMLKGQCILNYLYPRDRLTFANHLSQRLQSRFAAKDPNNDEKIVFYVRIREYKTLSGGFGVVERKCVYKPFQLTCVVKDIILGKQDNPKPANEEISTICLVASASPILPALKVPNEKNPAMTPFSSRHTSSCHYSHIDTCSIPYLGYLPQDIAGYSIFDFYHQDDLHLIREIYELIVREEGSSFRSKPYRFRVFNGDYITLETDWSSFINPWSRRLEFVIGHHRIVEGPSNPNVFHESEQKARFENLKKQRLQEEIRNMLSKPIKQFYGKLKANKRKRNLAAFVSNIIDGIEVASVTGQECSCSDKESVVMGAISPHQDDSDISSETPVSIQQMRLQDNIERFFASQPKTNCAPSSSEQSATTTQNNSPYGSDSNDGSQNLKKTCNSMDSGINGTSSISFDATNNVVKTVPEPNSGTSDPANNGSTSKPKKPEQWENTVSSGPVNSNCVSLTEEVLSHHNKITSKRMIKLTASGGTKNQKKMETSKFKRTAYNSGESIVHTKPKQACFHTESRCKFNSNGRSAHHKDIPTPFSGINVSGHEAIPATWPLGFPVVFNQALTPTELHRSFSYSRQTSIKPHVLMAPVMYLTASPLTIYHGSTGESSGVGGSGGSSALGGSGGSGGDLGGGCCGEGNRGQSCHHNSTTGKRNVKLQVDLYNRFSTSDNKGISSNKKHKQFDSSDITQAVQMSAENSDGTFSLSEETSDYSVSHKGHDNCTPRQILTICKDSGGSPADSSCDSNFKYTIPLSDLEFTLKKDYALMENMEQPMIASND</sequence>
<evidence type="ECO:0000256" key="8">
    <source>
        <dbReference type="SAM" id="MobiDB-lite"/>
    </source>
</evidence>
<evidence type="ECO:0000313" key="11">
    <source>
        <dbReference type="Proteomes" id="UP000015104"/>
    </source>
</evidence>
<evidence type="ECO:0000256" key="5">
    <source>
        <dbReference type="ARBA" id="ARBA00023242"/>
    </source>
</evidence>
<evidence type="ECO:0000256" key="4">
    <source>
        <dbReference type="ARBA" id="ARBA00023108"/>
    </source>
</evidence>
<dbReference type="Proteomes" id="UP000015104">
    <property type="component" value="Unassembled WGS sequence"/>
</dbReference>
<feature type="domain" description="PAS" evidence="9">
    <location>
        <begin position="151"/>
        <end position="187"/>
    </location>
</feature>
<feature type="region of interest" description="Disordered" evidence="8">
    <location>
        <begin position="355"/>
        <end position="396"/>
    </location>
</feature>
<dbReference type="PROSITE" id="PS50112">
    <property type="entry name" value="PAS"/>
    <property type="match status" value="1"/>
</dbReference>
<dbReference type="eggNOG" id="KOG3753">
    <property type="taxonomic scope" value="Eukaryota"/>
</dbReference>
<dbReference type="CDD" id="cd00130">
    <property type="entry name" value="PAS"/>
    <property type="match status" value="1"/>
</dbReference>
<dbReference type="FunFam" id="3.30.450.20:FF:000066">
    <property type="entry name" value="Period circadian protein"/>
    <property type="match status" value="1"/>
</dbReference>
<feature type="region of interest" description="Disordered" evidence="8">
    <location>
        <begin position="414"/>
        <end position="451"/>
    </location>
</feature>
<evidence type="ECO:0000256" key="2">
    <source>
        <dbReference type="ARBA" id="ARBA00022553"/>
    </source>
</evidence>
<keyword evidence="2" id="KW-0597">Phosphoprotein</keyword>
<name>T1KH87_TETUR</name>
<dbReference type="GO" id="GO:0000122">
    <property type="term" value="P:negative regulation of transcription by RNA polymerase II"/>
    <property type="evidence" value="ECO:0007669"/>
    <property type="project" value="TreeGrafter"/>
</dbReference>
<dbReference type="GO" id="GO:0032922">
    <property type="term" value="P:circadian regulation of gene expression"/>
    <property type="evidence" value="ECO:0007669"/>
    <property type="project" value="TreeGrafter"/>
</dbReference>
<dbReference type="GO" id="GO:0005634">
    <property type="term" value="C:nucleus"/>
    <property type="evidence" value="ECO:0007669"/>
    <property type="project" value="UniProtKB-SubCell"/>
</dbReference>
<dbReference type="GO" id="GO:0001222">
    <property type="term" value="F:transcription corepressor binding"/>
    <property type="evidence" value="ECO:0007669"/>
    <property type="project" value="TreeGrafter"/>
</dbReference>
<keyword evidence="5" id="KW-0539">Nucleus</keyword>
<dbReference type="EMBL" id="CAEY01000074">
    <property type="status" value="NOT_ANNOTATED_CDS"/>
    <property type="molecule type" value="Genomic_DNA"/>
</dbReference>
<organism evidence="10 11">
    <name type="scientific">Tetranychus urticae</name>
    <name type="common">Two-spotted spider mite</name>
    <dbReference type="NCBI Taxonomy" id="32264"/>
    <lineage>
        <taxon>Eukaryota</taxon>
        <taxon>Metazoa</taxon>
        <taxon>Ecdysozoa</taxon>
        <taxon>Arthropoda</taxon>
        <taxon>Chelicerata</taxon>
        <taxon>Arachnida</taxon>
        <taxon>Acari</taxon>
        <taxon>Acariformes</taxon>
        <taxon>Trombidiformes</taxon>
        <taxon>Prostigmata</taxon>
        <taxon>Eleutherengona</taxon>
        <taxon>Raphignathae</taxon>
        <taxon>Tetranychoidea</taxon>
        <taxon>Tetranychidae</taxon>
        <taxon>Tetranychus</taxon>
    </lineage>
</organism>
<dbReference type="STRING" id="32264.T1KH87"/>
<reference evidence="10" key="2">
    <citation type="submission" date="2015-06" db="UniProtKB">
        <authorList>
            <consortium name="EnsemblMetazoa"/>
        </authorList>
    </citation>
    <scope>IDENTIFICATION</scope>
</reference>
<feature type="compositionally biased region" description="Polar residues" evidence="8">
    <location>
        <begin position="414"/>
        <end position="434"/>
    </location>
</feature>
<protein>
    <recommendedName>
        <fullName evidence="6">Period circadian protein</fullName>
    </recommendedName>
</protein>
<comment type="subcellular location">
    <subcellularLocation>
        <location evidence="1">Nucleus</location>
    </subcellularLocation>
</comment>
<keyword evidence="11" id="KW-1185">Reference proteome</keyword>
<dbReference type="InterPro" id="IPR050760">
    <property type="entry name" value="Period_circadian_regulator"/>
</dbReference>
<dbReference type="AlphaFoldDB" id="T1KH87"/>
<dbReference type="PANTHER" id="PTHR11269">
    <property type="entry name" value="PERIOD CIRCADIAN PROTEIN"/>
    <property type="match status" value="1"/>
</dbReference>
<keyword evidence="4" id="KW-0090">Biological rhythms</keyword>
<dbReference type="GO" id="GO:0043153">
    <property type="term" value="P:entrainment of circadian clock by photoperiod"/>
    <property type="evidence" value="ECO:0007669"/>
    <property type="project" value="TreeGrafter"/>
</dbReference>
<keyword evidence="7" id="KW-0175">Coiled coil</keyword>
<feature type="compositionally biased region" description="Polar residues" evidence="8">
    <location>
        <begin position="442"/>
        <end position="451"/>
    </location>
</feature>
<dbReference type="InterPro" id="IPR000014">
    <property type="entry name" value="PAS"/>
</dbReference>
<dbReference type="EnsemblMetazoa" id="tetur11g03490.1">
    <property type="protein sequence ID" value="tetur11g03490.1"/>
    <property type="gene ID" value="tetur11g03490"/>
</dbReference>
<dbReference type="SUPFAM" id="SSF55785">
    <property type="entry name" value="PYP-like sensor domain (PAS domain)"/>
    <property type="match status" value="1"/>
</dbReference>
<dbReference type="PANTHER" id="PTHR11269:SF16">
    <property type="entry name" value="PERIOD CIRCADIAN PROTEIN"/>
    <property type="match status" value="1"/>
</dbReference>
<accession>T1KH87</accession>
<evidence type="ECO:0000256" key="6">
    <source>
        <dbReference type="ARBA" id="ARBA00040849"/>
    </source>
</evidence>